<keyword evidence="3" id="KW-1185">Reference proteome</keyword>
<keyword evidence="1" id="KW-0732">Signal</keyword>
<evidence type="ECO:0000313" key="2">
    <source>
        <dbReference type="EMBL" id="KAF1995339.1"/>
    </source>
</evidence>
<protein>
    <submittedName>
        <fullName evidence="2">Uncharacterized protein</fullName>
    </submittedName>
</protein>
<name>A0A6A5W321_9PLEO</name>
<evidence type="ECO:0000313" key="3">
    <source>
        <dbReference type="Proteomes" id="UP000799779"/>
    </source>
</evidence>
<evidence type="ECO:0000256" key="1">
    <source>
        <dbReference type="SAM" id="SignalP"/>
    </source>
</evidence>
<sequence>MKLKLMLTALVASLAGLVAAVPFPDSDVSNLTTNDEGNVVAIVVNGTTYTAQDGPLVGAGDINHATEIASPPWGCCLYVGRFGFCDEVCVEKCKRLCQYPYEGCLSNCRGLRNEQKCADNCHMFRCKADDCKQGNKCNIDTCPRPSRRSVFSISDEAKRDEPTVSVDVPAEEEVVSVNENDAPVEENEDSGSPAKKTCKQLCYDGYNQCINGCSRKGKGRLVCESNCHIVRCKTKECRTYGRCNVPACI</sequence>
<reference evidence="2" key="1">
    <citation type="journal article" date="2020" name="Stud. Mycol.">
        <title>101 Dothideomycetes genomes: a test case for predicting lifestyles and emergence of pathogens.</title>
        <authorList>
            <person name="Haridas S."/>
            <person name="Albert R."/>
            <person name="Binder M."/>
            <person name="Bloem J."/>
            <person name="Labutti K."/>
            <person name="Salamov A."/>
            <person name="Andreopoulos B."/>
            <person name="Baker S."/>
            <person name="Barry K."/>
            <person name="Bills G."/>
            <person name="Bluhm B."/>
            <person name="Cannon C."/>
            <person name="Castanera R."/>
            <person name="Culley D."/>
            <person name="Daum C."/>
            <person name="Ezra D."/>
            <person name="Gonzalez J."/>
            <person name="Henrissat B."/>
            <person name="Kuo A."/>
            <person name="Liang C."/>
            <person name="Lipzen A."/>
            <person name="Lutzoni F."/>
            <person name="Magnuson J."/>
            <person name="Mondo S."/>
            <person name="Nolan M."/>
            <person name="Ohm R."/>
            <person name="Pangilinan J."/>
            <person name="Park H.-J."/>
            <person name="Ramirez L."/>
            <person name="Alfaro M."/>
            <person name="Sun H."/>
            <person name="Tritt A."/>
            <person name="Yoshinaga Y."/>
            <person name="Zwiers L.-H."/>
            <person name="Turgeon B."/>
            <person name="Goodwin S."/>
            <person name="Spatafora J."/>
            <person name="Crous P."/>
            <person name="Grigoriev I."/>
        </authorList>
    </citation>
    <scope>NUCLEOTIDE SEQUENCE</scope>
    <source>
        <strain evidence="2">CBS 123094</strain>
    </source>
</reference>
<organism evidence="2 3">
    <name type="scientific">Amniculicola lignicola CBS 123094</name>
    <dbReference type="NCBI Taxonomy" id="1392246"/>
    <lineage>
        <taxon>Eukaryota</taxon>
        <taxon>Fungi</taxon>
        <taxon>Dikarya</taxon>
        <taxon>Ascomycota</taxon>
        <taxon>Pezizomycotina</taxon>
        <taxon>Dothideomycetes</taxon>
        <taxon>Pleosporomycetidae</taxon>
        <taxon>Pleosporales</taxon>
        <taxon>Amniculicolaceae</taxon>
        <taxon>Amniculicola</taxon>
    </lineage>
</organism>
<feature type="signal peptide" evidence="1">
    <location>
        <begin position="1"/>
        <end position="20"/>
    </location>
</feature>
<feature type="chain" id="PRO_5025487349" evidence="1">
    <location>
        <begin position="21"/>
        <end position="249"/>
    </location>
</feature>
<accession>A0A6A5W321</accession>
<proteinExistence type="predicted"/>
<dbReference type="Proteomes" id="UP000799779">
    <property type="component" value="Unassembled WGS sequence"/>
</dbReference>
<dbReference type="AlphaFoldDB" id="A0A6A5W321"/>
<dbReference type="EMBL" id="ML977640">
    <property type="protein sequence ID" value="KAF1995339.1"/>
    <property type="molecule type" value="Genomic_DNA"/>
</dbReference>
<gene>
    <name evidence="2" type="ORF">P154DRAFT_624034</name>
</gene>